<feature type="compositionally biased region" description="Polar residues" evidence="1">
    <location>
        <begin position="18"/>
        <end position="27"/>
    </location>
</feature>
<proteinExistence type="predicted"/>
<evidence type="ECO:0000313" key="2">
    <source>
        <dbReference type="EMBL" id="JAD44181.1"/>
    </source>
</evidence>
<feature type="compositionally biased region" description="Pro residues" evidence="1">
    <location>
        <begin position="1"/>
        <end position="11"/>
    </location>
</feature>
<feature type="region of interest" description="Disordered" evidence="1">
    <location>
        <begin position="1"/>
        <end position="27"/>
    </location>
</feature>
<accession>A0A0A8ZZC2</accession>
<protein>
    <submittedName>
        <fullName evidence="2">Uncharacterized protein</fullName>
    </submittedName>
</protein>
<reference evidence="2" key="2">
    <citation type="journal article" date="2015" name="Data Brief">
        <title>Shoot transcriptome of the giant reed, Arundo donax.</title>
        <authorList>
            <person name="Barrero R.A."/>
            <person name="Guerrero F.D."/>
            <person name="Moolhuijzen P."/>
            <person name="Goolsby J.A."/>
            <person name="Tidwell J."/>
            <person name="Bellgard S.E."/>
            <person name="Bellgard M.I."/>
        </authorList>
    </citation>
    <scope>NUCLEOTIDE SEQUENCE</scope>
    <source>
        <tissue evidence="2">Shoot tissue taken approximately 20 cm above the soil surface</tissue>
    </source>
</reference>
<organism evidence="2">
    <name type="scientific">Arundo donax</name>
    <name type="common">Giant reed</name>
    <name type="synonym">Donax arundinaceus</name>
    <dbReference type="NCBI Taxonomy" id="35708"/>
    <lineage>
        <taxon>Eukaryota</taxon>
        <taxon>Viridiplantae</taxon>
        <taxon>Streptophyta</taxon>
        <taxon>Embryophyta</taxon>
        <taxon>Tracheophyta</taxon>
        <taxon>Spermatophyta</taxon>
        <taxon>Magnoliopsida</taxon>
        <taxon>Liliopsida</taxon>
        <taxon>Poales</taxon>
        <taxon>Poaceae</taxon>
        <taxon>PACMAD clade</taxon>
        <taxon>Arundinoideae</taxon>
        <taxon>Arundineae</taxon>
        <taxon>Arundo</taxon>
    </lineage>
</organism>
<name>A0A0A8ZZC2_ARUDO</name>
<evidence type="ECO:0000256" key="1">
    <source>
        <dbReference type="SAM" id="MobiDB-lite"/>
    </source>
</evidence>
<sequence length="27" mass="2990">MHPLAPNPCPTNLPKNCKTASRNVRKT</sequence>
<dbReference type="AlphaFoldDB" id="A0A0A8ZZC2"/>
<dbReference type="EMBL" id="GBRH01253714">
    <property type="protein sequence ID" value="JAD44181.1"/>
    <property type="molecule type" value="Transcribed_RNA"/>
</dbReference>
<reference evidence="2" key="1">
    <citation type="submission" date="2014-09" db="EMBL/GenBank/DDBJ databases">
        <authorList>
            <person name="Magalhaes I.L.F."/>
            <person name="Oliveira U."/>
            <person name="Santos F.R."/>
            <person name="Vidigal T.H.D.A."/>
            <person name="Brescovit A.D."/>
            <person name="Santos A.J."/>
        </authorList>
    </citation>
    <scope>NUCLEOTIDE SEQUENCE</scope>
    <source>
        <tissue evidence="2">Shoot tissue taken approximately 20 cm above the soil surface</tissue>
    </source>
</reference>